<gene>
    <name evidence="7 11" type="primary">glpK</name>
    <name evidence="11" type="ORF">ACFS7Z_03235</name>
</gene>
<evidence type="ECO:0000313" key="11">
    <source>
        <dbReference type="EMBL" id="MFD2999363.1"/>
    </source>
</evidence>
<evidence type="ECO:0000259" key="9">
    <source>
        <dbReference type="Pfam" id="PF00370"/>
    </source>
</evidence>
<accession>A0ABW6BNC5</accession>
<evidence type="ECO:0000256" key="2">
    <source>
        <dbReference type="ARBA" id="ARBA00022679"/>
    </source>
</evidence>
<dbReference type="InterPro" id="IPR018484">
    <property type="entry name" value="FGGY_N"/>
</dbReference>
<evidence type="ECO:0000256" key="3">
    <source>
        <dbReference type="ARBA" id="ARBA00022741"/>
    </source>
</evidence>
<dbReference type="CDD" id="cd07786">
    <property type="entry name" value="FGGY_EcGK_like"/>
    <property type="match status" value="1"/>
</dbReference>
<evidence type="ECO:0000256" key="8">
    <source>
        <dbReference type="RuleBase" id="RU003733"/>
    </source>
</evidence>
<comment type="activity regulation">
    <text evidence="7">Inhibited by fructose 1,6-bisphosphate (FBP).</text>
</comment>
<feature type="binding site" evidence="7">
    <location>
        <position position="15"/>
    </location>
    <ligand>
        <name>ADP</name>
        <dbReference type="ChEBI" id="CHEBI:456216"/>
    </ligand>
</feature>
<feature type="binding site" evidence="7">
    <location>
        <position position="19"/>
    </location>
    <ligand>
        <name>ADP</name>
        <dbReference type="ChEBI" id="CHEBI:456216"/>
    </ligand>
</feature>
<comment type="catalytic activity">
    <reaction evidence="7">
        <text>glycerol + ATP = sn-glycerol 3-phosphate + ADP + H(+)</text>
        <dbReference type="Rhea" id="RHEA:21644"/>
        <dbReference type="ChEBI" id="CHEBI:15378"/>
        <dbReference type="ChEBI" id="CHEBI:17754"/>
        <dbReference type="ChEBI" id="CHEBI:30616"/>
        <dbReference type="ChEBI" id="CHEBI:57597"/>
        <dbReference type="ChEBI" id="CHEBI:456216"/>
        <dbReference type="EC" id="2.7.1.30"/>
    </reaction>
</comment>
<feature type="binding site" evidence="7">
    <location>
        <position position="137"/>
    </location>
    <ligand>
        <name>glycerol</name>
        <dbReference type="ChEBI" id="CHEBI:17754"/>
    </ligand>
</feature>
<dbReference type="InterPro" id="IPR043129">
    <property type="entry name" value="ATPase_NBD"/>
</dbReference>
<feature type="binding site" evidence="7">
    <location>
        <position position="15"/>
    </location>
    <ligand>
        <name>sn-glycerol 3-phosphate</name>
        <dbReference type="ChEBI" id="CHEBI:57597"/>
    </ligand>
</feature>
<feature type="binding site" evidence="7">
    <location>
        <position position="15"/>
    </location>
    <ligand>
        <name>ATP</name>
        <dbReference type="ChEBI" id="CHEBI:30616"/>
    </ligand>
</feature>
<keyword evidence="4 7" id="KW-0418">Kinase</keyword>
<dbReference type="EMBL" id="JBHUOX010000002">
    <property type="protein sequence ID" value="MFD2999363.1"/>
    <property type="molecule type" value="Genomic_DNA"/>
</dbReference>
<feature type="binding site" evidence="7">
    <location>
        <position position="246"/>
    </location>
    <ligand>
        <name>glycerol</name>
        <dbReference type="ChEBI" id="CHEBI:17754"/>
    </ligand>
</feature>
<reference evidence="12" key="1">
    <citation type="journal article" date="2019" name="Int. J. Syst. Evol. Microbiol.">
        <title>The Global Catalogue of Microorganisms (GCM) 10K type strain sequencing project: providing services to taxonomists for standard genome sequencing and annotation.</title>
        <authorList>
            <consortium name="The Broad Institute Genomics Platform"/>
            <consortium name="The Broad Institute Genome Sequencing Center for Infectious Disease"/>
            <person name="Wu L."/>
            <person name="Ma J."/>
        </authorList>
    </citation>
    <scope>NUCLEOTIDE SEQUENCE [LARGE SCALE GENOMIC DNA]</scope>
    <source>
        <strain evidence="12">KCTC 23984</strain>
    </source>
</reference>
<dbReference type="Pfam" id="PF00370">
    <property type="entry name" value="FGGY_N"/>
    <property type="match status" value="1"/>
</dbReference>
<feature type="binding site" evidence="7">
    <location>
        <position position="85"/>
    </location>
    <ligand>
        <name>glycerol</name>
        <dbReference type="ChEBI" id="CHEBI:17754"/>
    </ligand>
</feature>
<keyword evidence="5 7" id="KW-0319">Glycerol metabolism</keyword>
<keyword evidence="3 7" id="KW-0547">Nucleotide-binding</keyword>
<feature type="binding site" evidence="7">
    <location>
        <position position="412"/>
    </location>
    <ligand>
        <name>ADP</name>
        <dbReference type="ChEBI" id="CHEBI:456216"/>
    </ligand>
</feature>
<dbReference type="PROSITE" id="PS00445">
    <property type="entry name" value="FGGY_KINASES_2"/>
    <property type="match status" value="1"/>
</dbReference>
<feature type="binding site" evidence="7">
    <location>
        <position position="268"/>
    </location>
    <ligand>
        <name>ATP</name>
        <dbReference type="ChEBI" id="CHEBI:30616"/>
    </ligand>
</feature>
<feature type="domain" description="Carbohydrate kinase FGGY C-terminal" evidence="10">
    <location>
        <begin position="263"/>
        <end position="451"/>
    </location>
</feature>
<dbReference type="NCBIfam" id="NF000756">
    <property type="entry name" value="PRK00047.1"/>
    <property type="match status" value="1"/>
</dbReference>
<dbReference type="PIRSF" id="PIRSF000538">
    <property type="entry name" value="GlpK"/>
    <property type="match status" value="1"/>
</dbReference>
<dbReference type="PROSITE" id="PS00933">
    <property type="entry name" value="FGGY_KINASES_1"/>
    <property type="match status" value="1"/>
</dbReference>
<dbReference type="Pfam" id="PF02782">
    <property type="entry name" value="FGGY_C"/>
    <property type="match status" value="1"/>
</dbReference>
<feature type="binding site" evidence="7">
    <location>
        <position position="311"/>
    </location>
    <ligand>
        <name>ADP</name>
        <dbReference type="ChEBI" id="CHEBI:456216"/>
    </ligand>
</feature>
<dbReference type="PANTHER" id="PTHR10196:SF69">
    <property type="entry name" value="GLYCEROL KINASE"/>
    <property type="match status" value="1"/>
</dbReference>
<dbReference type="InterPro" id="IPR000577">
    <property type="entry name" value="Carb_kinase_FGGY"/>
</dbReference>
<dbReference type="InterPro" id="IPR005999">
    <property type="entry name" value="Glycerol_kin"/>
</dbReference>
<dbReference type="GO" id="GO:0004370">
    <property type="term" value="F:glycerol kinase activity"/>
    <property type="evidence" value="ECO:0007669"/>
    <property type="project" value="UniProtKB-EC"/>
</dbReference>
<feature type="binding site" evidence="7">
    <location>
        <position position="16"/>
    </location>
    <ligand>
        <name>ATP</name>
        <dbReference type="ChEBI" id="CHEBI:30616"/>
    </ligand>
</feature>
<evidence type="ECO:0000256" key="1">
    <source>
        <dbReference type="ARBA" id="ARBA00009156"/>
    </source>
</evidence>
<protein>
    <recommendedName>
        <fullName evidence="7">Glycerol kinase</fullName>
        <ecNumber evidence="7">2.7.1.30</ecNumber>
    </recommendedName>
    <alternativeName>
        <fullName evidence="7">ATP:glycerol 3-phosphotransferase</fullName>
    </alternativeName>
    <alternativeName>
        <fullName evidence="7">Glycerokinase</fullName>
        <shortName evidence="7">GK</shortName>
    </alternativeName>
</protein>
<feature type="binding site" evidence="7">
    <location>
        <position position="412"/>
    </location>
    <ligand>
        <name>ATP</name>
        <dbReference type="ChEBI" id="CHEBI:30616"/>
    </ligand>
</feature>
<feature type="binding site" evidence="7">
    <location>
        <position position="416"/>
    </location>
    <ligand>
        <name>ADP</name>
        <dbReference type="ChEBI" id="CHEBI:456216"/>
    </ligand>
</feature>
<comment type="function">
    <text evidence="7">Key enzyme in the regulation of glycerol uptake and metabolism. Catalyzes the phosphorylation of glycerol to yield sn-glycerol 3-phosphate.</text>
</comment>
<evidence type="ECO:0000313" key="12">
    <source>
        <dbReference type="Proteomes" id="UP001597641"/>
    </source>
</evidence>
<comment type="caution">
    <text evidence="11">The sequence shown here is derived from an EMBL/GenBank/DDBJ whole genome shotgun (WGS) entry which is preliminary data.</text>
</comment>
<feature type="binding site" evidence="7">
    <location>
        <position position="86"/>
    </location>
    <ligand>
        <name>glycerol</name>
        <dbReference type="ChEBI" id="CHEBI:17754"/>
    </ligand>
</feature>
<name>A0ABW6BNC5_9BACT</name>
<dbReference type="HAMAP" id="MF_00186">
    <property type="entry name" value="Glycerol_kin"/>
    <property type="match status" value="1"/>
</dbReference>
<comment type="pathway">
    <text evidence="7">Polyol metabolism; glycerol degradation via glycerol kinase pathway; sn-glycerol 3-phosphate from glycerol: step 1/1.</text>
</comment>
<keyword evidence="2 7" id="KW-0808">Transferase</keyword>
<keyword evidence="12" id="KW-1185">Reference proteome</keyword>
<dbReference type="NCBIfam" id="TIGR01311">
    <property type="entry name" value="glycerol_kin"/>
    <property type="match status" value="1"/>
</dbReference>
<dbReference type="RefSeq" id="WP_377480832.1">
    <property type="nucleotide sequence ID" value="NZ_JBHUOX010000002.1"/>
</dbReference>
<keyword evidence="6 7" id="KW-0067">ATP-binding</keyword>
<feature type="binding site" evidence="7">
    <location>
        <position position="137"/>
    </location>
    <ligand>
        <name>sn-glycerol 3-phosphate</name>
        <dbReference type="ChEBI" id="CHEBI:57597"/>
    </ligand>
</feature>
<evidence type="ECO:0000259" key="10">
    <source>
        <dbReference type="Pfam" id="PF02782"/>
    </source>
</evidence>
<dbReference type="Proteomes" id="UP001597641">
    <property type="component" value="Unassembled WGS sequence"/>
</dbReference>
<feature type="binding site" evidence="7">
    <location>
        <position position="17"/>
    </location>
    <ligand>
        <name>ATP</name>
        <dbReference type="ChEBI" id="CHEBI:30616"/>
    </ligand>
</feature>
<feature type="domain" description="Carbohydrate kinase FGGY N-terminal" evidence="9">
    <location>
        <begin position="7"/>
        <end position="253"/>
    </location>
</feature>
<dbReference type="Gene3D" id="3.30.420.40">
    <property type="match status" value="2"/>
</dbReference>
<proteinExistence type="inferred from homology"/>
<feature type="binding site" evidence="7">
    <location>
        <position position="268"/>
    </location>
    <ligand>
        <name>ADP</name>
        <dbReference type="ChEBI" id="CHEBI:456216"/>
    </ligand>
</feature>
<sequence>MNQDKQYLLALDQGTTSSRAIVFDRQGKIVADAQRDFEQKFPKPGWVEHDPMEIWTSQAGVATEAIMRAGLSAIQIAGIGITNQRETTILWDRSTGEPLYNAIVWQDRRTSAYCNELKEMGKSEMVREKTGLIIDAYFSATKIKWILDNVAGARDKAASGEVCFGTVDSWLIWKLSNADTHCTDSTNASRTMLYNIHTEQWDQELLELFDIPVNILPEVKSSSEVVGTTAGRILSARIPIAGIAGDQQAALFGQLCMEKGMAKTTYGTGCFLVMNTGYKPVKSNNQLLTTIAWKIDGKLTYALEGSVFIGGAAIQWLRDGIRILNHASESEEMATSLASNEGVYFVPALTGLGAPYWDQDARGAFFGITRGTNSAHFARAALESIAYQVHDVLKAMEKDSGEPTRELKVDGGATANNFLMQFQTDILNCTVKRPLMRETTALGAAYLAGLAVGYWKDIDELMSLGQEADVFKPEMDAAAVERNLQLWHRAIERTRNWAVNQNQ</sequence>
<dbReference type="SUPFAM" id="SSF53067">
    <property type="entry name" value="Actin-like ATPase domain"/>
    <property type="match status" value="2"/>
</dbReference>
<dbReference type="EC" id="2.7.1.30" evidence="7"/>
<feature type="binding site" evidence="7">
    <location>
        <position position="85"/>
    </location>
    <ligand>
        <name>sn-glycerol 3-phosphate</name>
        <dbReference type="ChEBI" id="CHEBI:57597"/>
    </ligand>
</feature>
<feature type="binding site" evidence="7">
    <location>
        <position position="315"/>
    </location>
    <ligand>
        <name>ATP</name>
        <dbReference type="ChEBI" id="CHEBI:30616"/>
    </ligand>
</feature>
<feature type="binding site" evidence="7">
    <location>
        <position position="311"/>
    </location>
    <ligand>
        <name>ATP</name>
        <dbReference type="ChEBI" id="CHEBI:30616"/>
    </ligand>
</feature>
<evidence type="ECO:0000256" key="7">
    <source>
        <dbReference type="HAMAP-Rule" id="MF_00186"/>
    </source>
</evidence>
<evidence type="ECO:0000256" key="4">
    <source>
        <dbReference type="ARBA" id="ARBA00022777"/>
    </source>
</evidence>
<dbReference type="PANTHER" id="PTHR10196">
    <property type="entry name" value="SUGAR KINASE"/>
    <property type="match status" value="1"/>
</dbReference>
<dbReference type="InterPro" id="IPR018483">
    <property type="entry name" value="Carb_kinase_FGGY_CS"/>
</dbReference>
<comment type="similarity">
    <text evidence="1 7 8">Belongs to the FGGY kinase family.</text>
</comment>
<organism evidence="11 12">
    <name type="scientific">Pontibacter toksunensis</name>
    <dbReference type="NCBI Taxonomy" id="1332631"/>
    <lineage>
        <taxon>Bacteria</taxon>
        <taxon>Pseudomonadati</taxon>
        <taxon>Bacteroidota</taxon>
        <taxon>Cytophagia</taxon>
        <taxon>Cytophagales</taxon>
        <taxon>Hymenobacteraceae</taxon>
        <taxon>Pontibacter</taxon>
    </lineage>
</organism>
<dbReference type="InterPro" id="IPR018485">
    <property type="entry name" value="FGGY_C"/>
</dbReference>
<evidence type="ECO:0000256" key="5">
    <source>
        <dbReference type="ARBA" id="ARBA00022798"/>
    </source>
</evidence>
<feature type="binding site" evidence="7">
    <location>
        <position position="246"/>
    </location>
    <ligand>
        <name>sn-glycerol 3-phosphate</name>
        <dbReference type="ChEBI" id="CHEBI:57597"/>
    </ligand>
</feature>
<feature type="binding site" evidence="7">
    <location>
        <position position="247"/>
    </location>
    <ligand>
        <name>glycerol</name>
        <dbReference type="ChEBI" id="CHEBI:17754"/>
    </ligand>
</feature>
<feature type="binding site" evidence="7">
    <location>
        <position position="86"/>
    </location>
    <ligand>
        <name>sn-glycerol 3-phosphate</name>
        <dbReference type="ChEBI" id="CHEBI:57597"/>
    </ligand>
</feature>
<evidence type="ECO:0000256" key="6">
    <source>
        <dbReference type="ARBA" id="ARBA00022840"/>
    </source>
</evidence>